<reference evidence="3" key="3">
    <citation type="submission" date="2015-02" db="EMBL/GenBank/DDBJ databases">
        <title>Evolutionary Origins and Diversification of the Mycorrhizal Mutualists.</title>
        <authorList>
            <consortium name="DOE Joint Genome Institute"/>
            <consortium name="Mycorrhizal Genomics Consortium"/>
            <person name="Kohler A."/>
            <person name="Kuo A."/>
            <person name="Nagy L.G."/>
            <person name="Floudas D."/>
            <person name="Copeland A."/>
            <person name="Barry K.W."/>
            <person name="Cichocki N."/>
            <person name="Veneault-Fourrey C."/>
            <person name="LaButti K."/>
            <person name="Lindquist E.A."/>
            <person name="Lipzen A."/>
            <person name="Lundell T."/>
            <person name="Morin E."/>
            <person name="Murat C."/>
            <person name="Riley R."/>
            <person name="Ohm R."/>
            <person name="Sun H."/>
            <person name="Tunlid A."/>
            <person name="Henrissat B."/>
            <person name="Grigoriev I.V."/>
            <person name="Hibbett D.S."/>
            <person name="Martin F."/>
        </authorList>
    </citation>
    <scope>NUCLEOTIDE SEQUENCE</scope>
    <source>
        <strain evidence="3 5">MUT 4182</strain>
    </source>
</reference>
<dbReference type="Proteomes" id="UP000054248">
    <property type="component" value="Unassembled WGS sequence"/>
</dbReference>
<sequence>MVHNNRVTFGNRSSLSSRGGSSGGITSNRRLQRLLQMILIIIFLFSLVYLQTHTRVKFSIPKSRQELFKRLSNPSIRGRLTFHRRVAGNRGLLGKKEEKISDEWDWDQDEGPYEKKFAAVIDDKD</sequence>
<accession>A0A0C3L715</accession>
<protein>
    <recommendedName>
        <fullName evidence="6">Transmembrane protein</fullName>
    </recommendedName>
</protein>
<dbReference type="HOGENOM" id="CLU_1994288_0_0_1"/>
<feature type="transmembrane region" description="Helical" evidence="2">
    <location>
        <begin position="34"/>
        <end position="52"/>
    </location>
</feature>
<keyword evidence="2" id="KW-1133">Transmembrane helix</keyword>
<evidence type="ECO:0000313" key="4">
    <source>
        <dbReference type="EMBL" id="KIO20493.1"/>
    </source>
</evidence>
<feature type="compositionally biased region" description="Low complexity" evidence="1">
    <location>
        <begin position="10"/>
        <end position="25"/>
    </location>
</feature>
<keyword evidence="2" id="KW-0812">Transmembrane</keyword>
<evidence type="ECO:0000256" key="1">
    <source>
        <dbReference type="SAM" id="MobiDB-lite"/>
    </source>
</evidence>
<reference evidence="3 5" key="1">
    <citation type="submission" date="2014-04" db="EMBL/GenBank/DDBJ databases">
        <authorList>
            <consortium name="DOE Joint Genome Institute"/>
            <person name="Kuo A."/>
            <person name="Girlanda M."/>
            <person name="Perotto S."/>
            <person name="Kohler A."/>
            <person name="Nagy L.G."/>
            <person name="Floudas D."/>
            <person name="Copeland A."/>
            <person name="Barry K.W."/>
            <person name="Cichocki N."/>
            <person name="Veneault-Fourrey C."/>
            <person name="LaButti K."/>
            <person name="Lindquist E.A."/>
            <person name="Lipzen A."/>
            <person name="Lundell T."/>
            <person name="Morin E."/>
            <person name="Murat C."/>
            <person name="Sun H."/>
            <person name="Tunlid A."/>
            <person name="Henrissat B."/>
            <person name="Grigoriev I.V."/>
            <person name="Hibbett D.S."/>
            <person name="Martin F."/>
            <person name="Nordberg H.P."/>
            <person name="Cantor M.N."/>
            <person name="Hua S.X."/>
        </authorList>
    </citation>
    <scope>NUCLEOTIDE SEQUENCE [LARGE SCALE GENOMIC DNA]</scope>
    <source>
        <strain evidence="3 5">MUT 4182</strain>
    </source>
</reference>
<proteinExistence type="predicted"/>
<organism evidence="3 5">
    <name type="scientific">Tulasnella calospora MUT 4182</name>
    <dbReference type="NCBI Taxonomy" id="1051891"/>
    <lineage>
        <taxon>Eukaryota</taxon>
        <taxon>Fungi</taxon>
        <taxon>Dikarya</taxon>
        <taxon>Basidiomycota</taxon>
        <taxon>Agaricomycotina</taxon>
        <taxon>Agaricomycetes</taxon>
        <taxon>Cantharellales</taxon>
        <taxon>Tulasnellaceae</taxon>
        <taxon>Tulasnella</taxon>
    </lineage>
</organism>
<keyword evidence="5" id="KW-1185">Reference proteome</keyword>
<feature type="region of interest" description="Disordered" evidence="1">
    <location>
        <begin position="1"/>
        <end position="25"/>
    </location>
</feature>
<evidence type="ECO:0000256" key="2">
    <source>
        <dbReference type="SAM" id="Phobius"/>
    </source>
</evidence>
<reference evidence="5" key="2">
    <citation type="submission" date="2015-01" db="EMBL/GenBank/DDBJ databases">
        <title>Evolutionary Origins and Diversification of the Mycorrhizal Mutualists.</title>
        <authorList>
            <consortium name="DOE Joint Genome Institute"/>
            <consortium name="Mycorrhizal Genomics Consortium"/>
            <person name="Kohler A."/>
            <person name="Kuo A."/>
            <person name="Nagy L.G."/>
            <person name="Floudas D."/>
            <person name="Copeland A."/>
            <person name="Barry K.W."/>
            <person name="Cichocki N."/>
            <person name="Veneault-Fourrey C."/>
            <person name="LaButti K."/>
            <person name="Lindquist E.A."/>
            <person name="Lipzen A."/>
            <person name="Lundell T."/>
            <person name="Morin E."/>
            <person name="Murat C."/>
            <person name="Riley R."/>
            <person name="Ohm R."/>
            <person name="Sun H."/>
            <person name="Tunlid A."/>
            <person name="Henrissat B."/>
            <person name="Grigoriev I.V."/>
            <person name="Hibbett D.S."/>
            <person name="Martin F."/>
        </authorList>
    </citation>
    <scope>NUCLEOTIDE SEQUENCE [LARGE SCALE GENOMIC DNA]</scope>
    <source>
        <strain evidence="5">MUT 4182</strain>
    </source>
</reference>
<dbReference type="EMBL" id="KN823400">
    <property type="protein sequence ID" value="KIO17307.1"/>
    <property type="molecule type" value="Genomic_DNA"/>
</dbReference>
<dbReference type="OrthoDB" id="3230776at2759"/>
<evidence type="ECO:0000313" key="5">
    <source>
        <dbReference type="Proteomes" id="UP000054248"/>
    </source>
</evidence>
<dbReference type="AlphaFoldDB" id="A0A0C3L715"/>
<keyword evidence="2" id="KW-0472">Membrane</keyword>
<dbReference type="EMBL" id="KN823172">
    <property type="protein sequence ID" value="KIO20493.1"/>
    <property type="molecule type" value="Genomic_DNA"/>
</dbReference>
<name>A0A0C3L715_9AGAM</name>
<evidence type="ECO:0000313" key="3">
    <source>
        <dbReference type="EMBL" id="KIO17307.1"/>
    </source>
</evidence>
<evidence type="ECO:0008006" key="6">
    <source>
        <dbReference type="Google" id="ProtNLM"/>
    </source>
</evidence>
<gene>
    <name evidence="4" type="ORF">M407DRAFT_136470</name>
    <name evidence="3" type="ORF">M407DRAFT_173418</name>
</gene>